<accession>A0ACB9FCR4</accession>
<comment type="caution">
    <text evidence="1">The sequence shown here is derived from an EMBL/GenBank/DDBJ whole genome shotgun (WGS) entry which is preliminary data.</text>
</comment>
<keyword evidence="2" id="KW-1185">Reference proteome</keyword>
<proteinExistence type="predicted"/>
<dbReference type="EMBL" id="CM042011">
    <property type="protein sequence ID" value="KAI3768786.1"/>
    <property type="molecule type" value="Genomic_DNA"/>
</dbReference>
<name>A0ACB9FCR4_CICIN</name>
<evidence type="ECO:0000313" key="2">
    <source>
        <dbReference type="Proteomes" id="UP001055811"/>
    </source>
</evidence>
<gene>
    <name evidence="1" type="ORF">L2E82_19620</name>
</gene>
<protein>
    <submittedName>
        <fullName evidence="1">Uncharacterized protein</fullName>
    </submittedName>
</protein>
<evidence type="ECO:0000313" key="1">
    <source>
        <dbReference type="EMBL" id="KAI3768786.1"/>
    </source>
</evidence>
<dbReference type="Proteomes" id="UP001055811">
    <property type="component" value="Linkage Group LG03"/>
</dbReference>
<reference evidence="1 2" key="2">
    <citation type="journal article" date="2022" name="Mol. Ecol. Resour.">
        <title>The genomes of chicory, endive, great burdock and yacon provide insights into Asteraceae paleo-polyploidization history and plant inulin production.</title>
        <authorList>
            <person name="Fan W."/>
            <person name="Wang S."/>
            <person name="Wang H."/>
            <person name="Wang A."/>
            <person name="Jiang F."/>
            <person name="Liu H."/>
            <person name="Zhao H."/>
            <person name="Xu D."/>
            <person name="Zhang Y."/>
        </authorList>
    </citation>
    <scope>NUCLEOTIDE SEQUENCE [LARGE SCALE GENOMIC DNA]</scope>
    <source>
        <strain evidence="2">cv. Punajuju</strain>
        <tissue evidence="1">Leaves</tissue>
    </source>
</reference>
<sequence length="3846" mass="431458">MATATHIPDFLHSKETEWNSTEIVEEKVTEVAGNKLEIGSQVAETVNTQLGTGTLTGESETFFQALSVPMVSVDDVTSSQDATSEDVKETTIQHATTIDPQEDQREIKAEKSVNKTAESPLEIEQEKDTEEIKSTVEIEEEKEQQGLLHVIKTDDYITAQTEPRIESAEHEVKVDDGQKEKSDNPLVKETCEETIIEKVENEEEVKDYDSSMIEINEKTTVILSKDEDQERKEEGNMLEKDQGEDAVISSQDTIFEGGLNEKNHQSEGNEPEAVETKESIGEDIEETTFQHATTVAYNATPKDIPKEEVEDKTIDPQRASKTSENGAKDEREQKQDEDSQEVKPSVETEERTEQQGLLHAATADDGGITEQTESQVESAPHEVKSVEAIQSDEGQKDISDSPLVKEVCEETGSFMVKEVSEETVLEKVESEEGLKLSEITNTALNENEIASTIEDEEKKEEVYVSGKGQGGEDDVTSSQDAICEDIKETTIDQNVNTVAYSEEGKSLNAVPKETLKEEVEEESNVAQEDKREQKPEEESVNKFVQSSSETEHVDDIKEIKPSAEVNSDEAIQNDEGQKETFDHPSVKEVCEETGSEKVKYTDEVKEARNENEIVTKVEDEEKEQEVESEEGLKLSESSNIALNENEIASKVEDEEKEQEVYVTGKSQGGGDDVTGSQDATSEDIKETTVDKPSDAQEASEPYEGEVKELEFVKTKEGIDEDTEEIKSSVETKEIEEEVIVNDDGQKNKSESPLVKELCEATGPEKDESIDAQEDIREQKTEEGVNKTLESCSEIEQEEDTKEIKHDASQTEPHVESEEPAAKSDEIIQSDEGQKENFDIPLVKEVCEETDSQNVESEEGLKLSDSSNNKLNENETESKVEDGEKEQEVDVSGKGQDGEDDVTSSQDAACEDIKETTIGEDATTTDQSEMTKEILREESKDISSDRKEASEKRDNGAEDKSEQKPEETVNEIVQSSSEIKASVETEQQGSLHVSTTDDCITTQTESEVESAEHEVKSEEAIEGDDGQKENVEIPSVKAVVYEETGSEKVEYTEEVKEATNENDIVTEYEEKEQAAYVSGNGQGSGDDVTGSKDAACHEDIKGTTIGQTKELEEKIDEEAVVSDDGQIEKSESPLVKEVCEVTSLEKAESQKEVKDFDSSSYEKEIVSKEENQEKEQAVTLSDEIQGGEEETEDKSIDAQEDKREQKPDESVNRTVETCSEIKQEEDTKEIKPSVETEEKVDCITTQRESQVEGVEDEVKSDDGKKESFDSPSVKEVCEETDSEKVEYKEEVKHSDSSYEEIKSEIPMVKETDSEKAENEEGFKLSTSSNITLNENEIMTKAEDEEKEQAAYMSGKGQGSGDDVTSLQDAACEDIKETTIGQTKELEEKIDEEAIVSDDGQTEKFESPLVKEVCEATGIEKVESEEGLKDIESFSTPLNENEIVSKEENEEKEQAVTMSDEIQGGGDNVTTVVYSEEAEDKSIDAQEDKREQKPDESVNRTVETCSEIEQEEDTKEIKPSVETEKLHAVANVDCITAQTETQVEGAEHELKSDDDGQKEGFDSPSVKEVCEETDSEKVEYKEEVKSFDSSSSVVETNVNEEKVDEDSIVNDDGQPEKSERHLDKEVCEVTSSENAESEVGLKHFESSSRALNEDEIAYKEEKQEKEQELKISEEVQGGQDDVISSQKDIKETMIGQHATTLAYFEEGLDQNEMTKEIIKEEDDKSNDAQEEKREQKPEESVNKIVESCSEIEQEKDTEESKPSVEIEEETEKQTESQVESAENEVKSDVAIQSDDVQEETFNSPPVKEVNEETGSQKNEYEEEVKHSGSSYTEMKSESPVVKEVCEETVSQKVESEEGLKLSDSSKMGLNEVEVVSKVEDQEKGEEVHVSGQSGQEDDVISSQEETCEDIKETTIGQHVTTVAYIEEGQALSSIPREILNEEVQNESSDAQEASEQYESEANDKIEQNPEESVNKVENTEEIKPSVETDENEKVMITGNEEDVSESDDGRKENSDNLSIKEVSEETHAEKVEFEGVELSNKDGDQEKEPERIISEEDQRIDDVTCSQDATSVEDLPEKKDGGEGKEPEFVKPRESIEEDTEEVKSSVETKEMEEKIDEEAIVKDYGQTEKSESPLVKELCEATVSEKPESELNENEIASKDENQEKEHELKMPEEVQGGGDDVISSSEDIKETTIGQHEEQEITEQKPVESVHRIEDTKETEQSVEKDEKKEQVKITEPEVKVIESDIKEVCEETRSERVEFEGVELFDKDEDQEKEQERIISEENQGKDDVTCSQDATFIEDLPRGSIEKDTEEVKFSVEIREIEEKNDEELKHFESSSKAFNQDEIVSKEENQEKEQVQGGGDDVISSSEDTKETLTAQHVTTVVESEEGQDQSAMTKEILREEAEEETEQKPEESVNKIVESCSEIEQEKDTEEIKPSVDVISSEDATFEDKKETTVDQHVTTVAYLEEGQALSSMPKETPKEEEEEEKSSDAQEVVCISTQMESQEETTENKEKNESEEGVKAIETFKDEDQGTEGQSKDNEEKIDQEVLVNDDGQTEKSESPLVKEVCEVIGSEKVESELNEDETVSKEEIQEKEQEVTMSEKVKGGGDDVISSQNASIEDVKETTIGQHATTVAYFEEGQDHSEMTKESLGEEAKDKSTDVQEASKQYEATKIEKEAIESDGDLKEYSDSPSIEEVCEEPDLKKNVSEEGTELSGSSDMNLNEKEIAIISKDEDQEKEQERNMPDKDHGQDAVAAYEEDLQVNEHEFVETRESIKEDNEVIRTSVETEESMEQEELPRAITEDICIPTQMESQKETMETEETNKESIENDDGKMENPFIHSVKEVCDETSLEKVEYEEGIKAIETFKDEDQETDKVDMSAEGQGEDNVTSSQVAASEEDLQKENHQEPEFVKTKETIEVDTEEIKSSVETTETEVKEETLENEEKIEEEVIVNDDSQTEKPESPLVKEVCEVTGLEKAESELNENEIVSKEEIQEKEKELKMSEEVKGGGDDVIISSLNVSSEQKTTEETPDYSEKEKAEIKILPIENLESVSQVQIPEVVPKSEDSNQKEESLTSATATCEDEDKETITKEISSDETTEIKEVEGTNDLKEQIVEEESYSTELQEKSTEDQKEIVNEISYSDSTAIKNPEVTEVRADAQIVQEDLEIAEDSSCESKVSFTTQASKTDMKEDAEKSVIISEEVKGDNEDEKSEEEEHEVRTKEISSTENLEQPGELKPTSELVIEDTKPQPVETDITSENIIKDQISESREKELVDGKGNMEEDVTLAPESQNETINNVMLTNEVAVETENEVKGQISEKDICPTELDKTISEIIEDGITKKDEKLSHDDIKDTKDDTTKGENWFLDERTRETEAVEEQSGGLDEVSEETSTDLNEKTDVEPREDVNQNLELHGEVKPITELVTEEDQVKETKPEPELQSDITSENIIKEYANQKELTDEIEYSKPIPPENTEVKAESPIELENEFEKKEKDDELISEIQNPEPTLKKEMKEEHLEATKYTCETLTDGLLSEKKFESTVPPEELTSSTPKDQTNELIPETEKTKIEHISISNKDQNLEFTKEEFTKTLVTEEKTLESINQENQIEQKKEADENIEKETQTEKELDEPVTPDTAAKEDLEISQKHVTDDLTKISQNESIEKKLSTQNKDGSYEPTAKSLIVEPEDKTSGTEPQCSNEVLKEEKKTSDEKEKTQTSEPAKISLSDMLQEQTKENSKVAETLIEEREIDLKKYEKVDKEGTGDKEAKTDEENEEEDDEDNQMTDAPVMVEASKDIEVKAHKKSHNILSGVGSKVKHSIAKVKKAITGKSSHPKPSSPKEKDQVIT</sequence>
<reference evidence="2" key="1">
    <citation type="journal article" date="2022" name="Mol. Ecol. Resour.">
        <title>The genomes of chicory, endive, great burdock and yacon provide insights into Asteraceae palaeo-polyploidization history and plant inulin production.</title>
        <authorList>
            <person name="Fan W."/>
            <person name="Wang S."/>
            <person name="Wang H."/>
            <person name="Wang A."/>
            <person name="Jiang F."/>
            <person name="Liu H."/>
            <person name="Zhao H."/>
            <person name="Xu D."/>
            <person name="Zhang Y."/>
        </authorList>
    </citation>
    <scope>NUCLEOTIDE SEQUENCE [LARGE SCALE GENOMIC DNA]</scope>
    <source>
        <strain evidence="2">cv. Punajuju</strain>
    </source>
</reference>
<organism evidence="1 2">
    <name type="scientific">Cichorium intybus</name>
    <name type="common">Chicory</name>
    <dbReference type="NCBI Taxonomy" id="13427"/>
    <lineage>
        <taxon>Eukaryota</taxon>
        <taxon>Viridiplantae</taxon>
        <taxon>Streptophyta</taxon>
        <taxon>Embryophyta</taxon>
        <taxon>Tracheophyta</taxon>
        <taxon>Spermatophyta</taxon>
        <taxon>Magnoliopsida</taxon>
        <taxon>eudicotyledons</taxon>
        <taxon>Gunneridae</taxon>
        <taxon>Pentapetalae</taxon>
        <taxon>asterids</taxon>
        <taxon>campanulids</taxon>
        <taxon>Asterales</taxon>
        <taxon>Asteraceae</taxon>
        <taxon>Cichorioideae</taxon>
        <taxon>Cichorieae</taxon>
        <taxon>Cichoriinae</taxon>
        <taxon>Cichorium</taxon>
    </lineage>
</organism>